<dbReference type="RefSeq" id="WP_311667491.1">
    <property type="nucleotide sequence ID" value="NZ_JAVREO010000007.1"/>
</dbReference>
<sequence length="474" mass="51178">MGAVYVLVSNTHHSKVECEYIDVEIPVGNDARSLTNDPQAIKPSVDPSYPTKPREKPKLVLQGATVFRAQLPGKNFEVPSHESLVLELAGIPVAGEEGLVRLKIHEKAGGGDSNRPIRRDPFTETLGVVKQTPKIPRNFRPEKTSRVDADKEQKITLLWDGPSNLDYWLRDPEGNEVPAFAASTGPQVTQQPYRYAVPAPKRGTTYTLIAGTSTTGANPVGGYFLTTTVHARIPEFESGTRTPWIEGTQEKGRVAFSGAGVEIRKNINEWGTVAADQADVNGVHTKWVQGRDDAAGWIEFPAAGVNVFRGGGSRDWGTVAADKADLNDLAASRAQIQQRLTIRGGLTVAGVLETEDGPPRLLVHGRLDVDGGLNAAANVVAAGDVTVNGVLRPTRDLDVGGAITAADLTVRDKLTTQHERFTLVVHGESLYLGKVNANRHLSVRTGEAWIMHTNDDQISVQANLRVHGAFRSDS</sequence>
<accession>A0ABU2JR22</accession>
<name>A0ABU2JR22_9ACTN</name>
<comment type="caution">
    <text evidence="2">The sequence shown here is derived from an EMBL/GenBank/DDBJ whole genome shotgun (WGS) entry which is preliminary data.</text>
</comment>
<evidence type="ECO:0000313" key="3">
    <source>
        <dbReference type="Proteomes" id="UP001183410"/>
    </source>
</evidence>
<proteinExistence type="predicted"/>
<protein>
    <submittedName>
        <fullName evidence="2">Uncharacterized protein</fullName>
    </submittedName>
</protein>
<evidence type="ECO:0000256" key="1">
    <source>
        <dbReference type="SAM" id="MobiDB-lite"/>
    </source>
</evidence>
<gene>
    <name evidence="2" type="ORF">RM844_14155</name>
</gene>
<organism evidence="2 3">
    <name type="scientific">Streptomyces chisholmiae</name>
    <dbReference type="NCBI Taxonomy" id="3075540"/>
    <lineage>
        <taxon>Bacteria</taxon>
        <taxon>Bacillati</taxon>
        <taxon>Actinomycetota</taxon>
        <taxon>Actinomycetes</taxon>
        <taxon>Kitasatosporales</taxon>
        <taxon>Streptomycetaceae</taxon>
        <taxon>Streptomyces</taxon>
    </lineage>
</organism>
<evidence type="ECO:0000313" key="2">
    <source>
        <dbReference type="EMBL" id="MDT0267430.1"/>
    </source>
</evidence>
<keyword evidence="3" id="KW-1185">Reference proteome</keyword>
<reference evidence="3" key="1">
    <citation type="submission" date="2023-07" db="EMBL/GenBank/DDBJ databases">
        <title>30 novel species of actinomycetes from the DSMZ collection.</title>
        <authorList>
            <person name="Nouioui I."/>
        </authorList>
    </citation>
    <scope>NUCLEOTIDE SEQUENCE [LARGE SCALE GENOMIC DNA]</scope>
    <source>
        <strain evidence="3">DSM 44915</strain>
    </source>
</reference>
<dbReference type="Proteomes" id="UP001183410">
    <property type="component" value="Unassembled WGS sequence"/>
</dbReference>
<dbReference type="EMBL" id="JAVREO010000007">
    <property type="protein sequence ID" value="MDT0267430.1"/>
    <property type="molecule type" value="Genomic_DNA"/>
</dbReference>
<feature type="region of interest" description="Disordered" evidence="1">
    <location>
        <begin position="34"/>
        <end position="55"/>
    </location>
</feature>